<evidence type="ECO:0000313" key="10">
    <source>
        <dbReference type="Proteomes" id="UP000800094"/>
    </source>
</evidence>
<feature type="transmembrane region" description="Helical" evidence="7">
    <location>
        <begin position="241"/>
        <end position="264"/>
    </location>
</feature>
<feature type="transmembrane region" description="Helical" evidence="7">
    <location>
        <begin position="179"/>
        <end position="201"/>
    </location>
</feature>
<dbReference type="Proteomes" id="UP000800094">
    <property type="component" value="Unassembled WGS sequence"/>
</dbReference>
<gene>
    <name evidence="9" type="ORF">BU26DRAFT_288298</name>
</gene>
<protein>
    <recommendedName>
        <fullName evidence="8">Rhodopsin domain-containing protein</fullName>
    </recommendedName>
</protein>
<dbReference type="InterPro" id="IPR049326">
    <property type="entry name" value="Rhodopsin_dom_fungi"/>
</dbReference>
<reference evidence="9" key="1">
    <citation type="journal article" date="2020" name="Stud. Mycol.">
        <title>101 Dothideomycetes genomes: a test case for predicting lifestyles and emergence of pathogens.</title>
        <authorList>
            <person name="Haridas S."/>
            <person name="Albert R."/>
            <person name="Binder M."/>
            <person name="Bloem J."/>
            <person name="Labutti K."/>
            <person name="Salamov A."/>
            <person name="Andreopoulos B."/>
            <person name="Baker S."/>
            <person name="Barry K."/>
            <person name="Bills G."/>
            <person name="Bluhm B."/>
            <person name="Cannon C."/>
            <person name="Castanera R."/>
            <person name="Culley D."/>
            <person name="Daum C."/>
            <person name="Ezra D."/>
            <person name="Gonzalez J."/>
            <person name="Henrissat B."/>
            <person name="Kuo A."/>
            <person name="Liang C."/>
            <person name="Lipzen A."/>
            <person name="Lutzoni F."/>
            <person name="Magnuson J."/>
            <person name="Mondo S."/>
            <person name="Nolan M."/>
            <person name="Ohm R."/>
            <person name="Pangilinan J."/>
            <person name="Park H.-J."/>
            <person name="Ramirez L."/>
            <person name="Alfaro M."/>
            <person name="Sun H."/>
            <person name="Tritt A."/>
            <person name="Yoshinaga Y."/>
            <person name="Zwiers L.-H."/>
            <person name="Turgeon B."/>
            <person name="Goodwin S."/>
            <person name="Spatafora J."/>
            <person name="Crous P."/>
            <person name="Grigoriev I."/>
        </authorList>
    </citation>
    <scope>NUCLEOTIDE SEQUENCE</scope>
    <source>
        <strain evidence="9">CBS 122368</strain>
    </source>
</reference>
<dbReference type="PANTHER" id="PTHR33048:SF149">
    <property type="entry name" value="UBID FAMILY DECARBOXYLASE"/>
    <property type="match status" value="1"/>
</dbReference>
<comment type="similarity">
    <text evidence="5">Belongs to the SAT4 family.</text>
</comment>
<accession>A0A6A6IH23</accession>
<organism evidence="9 10">
    <name type="scientific">Trematosphaeria pertusa</name>
    <dbReference type="NCBI Taxonomy" id="390896"/>
    <lineage>
        <taxon>Eukaryota</taxon>
        <taxon>Fungi</taxon>
        <taxon>Dikarya</taxon>
        <taxon>Ascomycota</taxon>
        <taxon>Pezizomycotina</taxon>
        <taxon>Dothideomycetes</taxon>
        <taxon>Pleosporomycetidae</taxon>
        <taxon>Pleosporales</taxon>
        <taxon>Massarineae</taxon>
        <taxon>Trematosphaeriaceae</taxon>
        <taxon>Trematosphaeria</taxon>
    </lineage>
</organism>
<evidence type="ECO:0000256" key="7">
    <source>
        <dbReference type="SAM" id="Phobius"/>
    </source>
</evidence>
<evidence type="ECO:0000256" key="2">
    <source>
        <dbReference type="ARBA" id="ARBA00022692"/>
    </source>
</evidence>
<comment type="subcellular location">
    <subcellularLocation>
        <location evidence="1">Membrane</location>
        <topology evidence="1">Multi-pass membrane protein</topology>
    </subcellularLocation>
</comment>
<evidence type="ECO:0000256" key="6">
    <source>
        <dbReference type="SAM" id="MobiDB-lite"/>
    </source>
</evidence>
<feature type="compositionally biased region" description="Basic residues" evidence="6">
    <location>
        <begin position="496"/>
        <end position="506"/>
    </location>
</feature>
<dbReference type="InterPro" id="IPR052337">
    <property type="entry name" value="SAT4-like"/>
</dbReference>
<feature type="transmembrane region" description="Helical" evidence="7">
    <location>
        <begin position="40"/>
        <end position="59"/>
    </location>
</feature>
<feature type="compositionally biased region" description="Basic and acidic residues" evidence="6">
    <location>
        <begin position="392"/>
        <end position="402"/>
    </location>
</feature>
<evidence type="ECO:0000256" key="3">
    <source>
        <dbReference type="ARBA" id="ARBA00022989"/>
    </source>
</evidence>
<evidence type="ECO:0000259" key="8">
    <source>
        <dbReference type="Pfam" id="PF20684"/>
    </source>
</evidence>
<evidence type="ECO:0000256" key="1">
    <source>
        <dbReference type="ARBA" id="ARBA00004141"/>
    </source>
</evidence>
<feature type="region of interest" description="Disordered" evidence="6">
    <location>
        <begin position="279"/>
        <end position="330"/>
    </location>
</feature>
<feature type="transmembrane region" description="Helical" evidence="7">
    <location>
        <begin position="7"/>
        <end position="28"/>
    </location>
</feature>
<proteinExistence type="inferred from homology"/>
<dbReference type="AlphaFoldDB" id="A0A6A6IH23"/>
<feature type="region of interest" description="Disordered" evidence="6">
    <location>
        <begin position="384"/>
        <end position="506"/>
    </location>
</feature>
<dbReference type="Pfam" id="PF20684">
    <property type="entry name" value="Fung_rhodopsin"/>
    <property type="match status" value="1"/>
</dbReference>
<keyword evidence="4 7" id="KW-0472">Membrane</keyword>
<evidence type="ECO:0000256" key="4">
    <source>
        <dbReference type="ARBA" id="ARBA00023136"/>
    </source>
</evidence>
<feature type="transmembrane region" description="Helical" evidence="7">
    <location>
        <begin position="208"/>
        <end position="229"/>
    </location>
</feature>
<sequence length="506" mass="55917">MRFDVESWIWYTFAVGIIVARLISRSLLFGSPKGLQYDDYIMGIFVTTCYTVLIVMCNIEAKSQSNLLPPGFDVNSLTTQEIQDREYGSKIVVVVEQMQIAVIWACKATLLILYDRLTHMVQSKENALIKLLAVYVALGFVAMEILYFAAWCRPFSQYWAVPTKSSQCNALINHRITNAVFNISSDIIMLCIALPMFIRSLLPLKRKLILCCIFSLGIFVILAAVLNKYYSFTRAYEPTWIFWYCRESSTAILVANLPFTWTLLRKLFNLGAFDANHPPPPTYHSSRTAGGRRTARAHTHHTSGGGGGSAEKHLPHSGSNHSASKESRSMSLIGSICAAKEGGKGDLSDNSQHSENGLLPQAVQRHDFAANVVDIDMQDIDLERGISPTSHPHPDHEHEHHHLAPRPISPVPSHRNTHKRLSADGTGGFYTPNQSHPTSPRRAHLAPRSRESSIASANRRPMSPSPSVGSHGAPSVTAPHAQAHHAAGAGGGRSARDRKMRARMSK</sequence>
<feature type="domain" description="Rhodopsin" evidence="8">
    <location>
        <begin position="21"/>
        <end position="266"/>
    </location>
</feature>
<dbReference type="EMBL" id="ML987194">
    <property type="protein sequence ID" value="KAF2249716.1"/>
    <property type="molecule type" value="Genomic_DNA"/>
</dbReference>
<dbReference type="OrthoDB" id="3903189at2759"/>
<feature type="compositionally biased region" description="Low complexity" evidence="6">
    <location>
        <begin position="478"/>
        <end position="487"/>
    </location>
</feature>
<keyword evidence="3 7" id="KW-1133">Transmembrane helix</keyword>
<dbReference type="PANTHER" id="PTHR33048">
    <property type="entry name" value="PTH11-LIKE INTEGRAL MEMBRANE PROTEIN (AFU_ORTHOLOGUE AFUA_5G11245)"/>
    <property type="match status" value="1"/>
</dbReference>
<feature type="transmembrane region" description="Helical" evidence="7">
    <location>
        <begin position="127"/>
        <end position="150"/>
    </location>
</feature>
<keyword evidence="2 7" id="KW-0812">Transmembrane</keyword>
<name>A0A6A6IH23_9PLEO</name>
<dbReference type="RefSeq" id="XP_033684720.1">
    <property type="nucleotide sequence ID" value="XM_033821597.1"/>
</dbReference>
<evidence type="ECO:0000256" key="5">
    <source>
        <dbReference type="ARBA" id="ARBA00038359"/>
    </source>
</evidence>
<dbReference type="GO" id="GO:0016020">
    <property type="term" value="C:membrane"/>
    <property type="evidence" value="ECO:0007669"/>
    <property type="project" value="UniProtKB-SubCell"/>
</dbReference>
<dbReference type="GeneID" id="54574927"/>
<evidence type="ECO:0000313" key="9">
    <source>
        <dbReference type="EMBL" id="KAF2249716.1"/>
    </source>
</evidence>
<keyword evidence="10" id="KW-1185">Reference proteome</keyword>